<sequence length="129" mass="15453">MDYKGVIIEESLDNKQVLQNVRIVSTEVETVTKEHNTPYLKQWTLHTVEIPEGNVEKITEQLSQYLEKEHNWYADFKNEKYHYIIYRGKVFKVDLKNPILYKEAKRYGISLGIPEYQVDFAPEDKVWER</sequence>
<evidence type="ECO:0000313" key="2">
    <source>
        <dbReference type="Proteomes" id="UP000178815"/>
    </source>
</evidence>
<reference evidence="1 2" key="1">
    <citation type="journal article" date="2016" name="Nat. Commun.">
        <title>Thousands of microbial genomes shed light on interconnected biogeochemical processes in an aquifer system.</title>
        <authorList>
            <person name="Anantharaman K."/>
            <person name="Brown C.T."/>
            <person name="Hug L.A."/>
            <person name="Sharon I."/>
            <person name="Castelle C.J."/>
            <person name="Probst A.J."/>
            <person name="Thomas B.C."/>
            <person name="Singh A."/>
            <person name="Wilkins M.J."/>
            <person name="Karaoz U."/>
            <person name="Brodie E.L."/>
            <person name="Williams K.H."/>
            <person name="Hubbard S.S."/>
            <person name="Banfield J.F."/>
        </authorList>
    </citation>
    <scope>NUCLEOTIDE SEQUENCE [LARGE SCALE GENOMIC DNA]</scope>
</reference>
<dbReference type="AlphaFoldDB" id="A0A1F6CGV1"/>
<gene>
    <name evidence="1" type="ORF">A2678_03275</name>
</gene>
<comment type="caution">
    <text evidence="1">The sequence shown here is derived from an EMBL/GenBank/DDBJ whole genome shotgun (WGS) entry which is preliminary data.</text>
</comment>
<accession>A0A1F6CGV1</accession>
<protein>
    <submittedName>
        <fullName evidence="1">Uncharacterized protein</fullName>
    </submittedName>
</protein>
<dbReference type="Proteomes" id="UP000178815">
    <property type="component" value="Unassembled WGS sequence"/>
</dbReference>
<evidence type="ECO:0000313" key="1">
    <source>
        <dbReference type="EMBL" id="OGG48494.1"/>
    </source>
</evidence>
<organism evidence="1 2">
    <name type="scientific">Candidatus Kaiserbacteria bacterium RIFCSPHIGHO2_01_FULL_53_31</name>
    <dbReference type="NCBI Taxonomy" id="1798481"/>
    <lineage>
        <taxon>Bacteria</taxon>
        <taxon>Candidatus Kaiseribacteriota</taxon>
    </lineage>
</organism>
<name>A0A1F6CGV1_9BACT</name>
<dbReference type="EMBL" id="MFKU01000011">
    <property type="protein sequence ID" value="OGG48494.1"/>
    <property type="molecule type" value="Genomic_DNA"/>
</dbReference>
<proteinExistence type="predicted"/>